<dbReference type="CDD" id="cd06259">
    <property type="entry name" value="YdcF-like"/>
    <property type="match status" value="1"/>
</dbReference>
<keyword evidence="4" id="KW-1185">Reference proteome</keyword>
<dbReference type="GO" id="GO:0043164">
    <property type="term" value="P:Gram-negative-bacterium-type cell wall biogenesis"/>
    <property type="evidence" value="ECO:0007669"/>
    <property type="project" value="TreeGrafter"/>
</dbReference>
<dbReference type="InterPro" id="IPR014729">
    <property type="entry name" value="Rossmann-like_a/b/a_fold"/>
</dbReference>
<dbReference type="Proteomes" id="UP000009286">
    <property type="component" value="Chromosome"/>
</dbReference>
<feature type="transmembrane region" description="Helical" evidence="1">
    <location>
        <begin position="16"/>
        <end position="39"/>
    </location>
</feature>
<evidence type="ECO:0000259" key="2">
    <source>
        <dbReference type="Pfam" id="PF02698"/>
    </source>
</evidence>
<dbReference type="InterPro" id="IPR051599">
    <property type="entry name" value="Cell_Envelope_Assoc"/>
</dbReference>
<evidence type="ECO:0000256" key="1">
    <source>
        <dbReference type="SAM" id="Phobius"/>
    </source>
</evidence>
<dbReference type="GO" id="GO:0000270">
    <property type="term" value="P:peptidoglycan metabolic process"/>
    <property type="evidence" value="ECO:0007669"/>
    <property type="project" value="TreeGrafter"/>
</dbReference>
<organism evidence="3 4">
    <name type="scientific">Micavibrio aeruginosavorus (strain ARL-13)</name>
    <dbReference type="NCBI Taxonomy" id="856793"/>
    <lineage>
        <taxon>Bacteria</taxon>
        <taxon>Pseudomonadati</taxon>
        <taxon>Bdellovibrionota</taxon>
        <taxon>Bdellovibrionia</taxon>
        <taxon>Bdellovibrionales</taxon>
        <taxon>Pseudobdellovibrionaceae</taxon>
        <taxon>Micavibrio</taxon>
    </lineage>
</organism>
<dbReference type="HOGENOM" id="CLU_080658_0_0_5"/>
<keyword evidence="1" id="KW-0812">Transmembrane</keyword>
<dbReference type="AlphaFoldDB" id="G2KNC0"/>
<dbReference type="EMBL" id="CP002382">
    <property type="protein sequence ID" value="AEP09768.1"/>
    <property type="molecule type" value="Genomic_DNA"/>
</dbReference>
<reference evidence="3 4" key="1">
    <citation type="journal article" date="2011" name="BMC Genomics">
        <title>Genomic insights into an obligate epibiotic bacterial predator: Micavibrio aeruginosavorus ARL-13.</title>
        <authorList>
            <person name="Wang Z."/>
            <person name="Kadouri D."/>
            <person name="Wu M."/>
        </authorList>
    </citation>
    <scope>NUCLEOTIDE SEQUENCE [LARGE SCALE GENOMIC DNA]</scope>
    <source>
        <strain evidence="3 4">ARL-13</strain>
    </source>
</reference>
<name>G2KNC0_MICAA</name>
<dbReference type="Gene3D" id="3.40.50.620">
    <property type="entry name" value="HUPs"/>
    <property type="match status" value="1"/>
</dbReference>
<sequence length="215" mass="24488">MTHYVPSPVPVRLMKLAGYSLAAAFWLWISGYILFLASVSLTRPHDPDRATDAIIVLTGGQNRIHTGLELLEQGKAEYLFISGVNPDVSIMQIVQQWKPDISPIPCCIILGHAAANTEENAHESSQWVRGMNIHSVRLVTSTYHLPRAWIEFNHALPRHEILAHPIKSPVLEDGSRDFLKLGFSEYNKTLMTWVRQNIFDIDLWRAQKNKKEQQQ</sequence>
<dbReference type="KEGG" id="mai:MICA_1450"/>
<protein>
    <recommendedName>
        <fullName evidence="2">DUF218 domain-containing protein</fullName>
    </recommendedName>
</protein>
<gene>
    <name evidence="3" type="ordered locus">MICA_1450</name>
</gene>
<keyword evidence="1" id="KW-1133">Transmembrane helix</keyword>
<dbReference type="Pfam" id="PF02698">
    <property type="entry name" value="DUF218"/>
    <property type="match status" value="1"/>
</dbReference>
<dbReference type="RefSeq" id="WP_014102991.1">
    <property type="nucleotide sequence ID" value="NC_016026.1"/>
</dbReference>
<keyword evidence="1" id="KW-0472">Membrane</keyword>
<dbReference type="PANTHER" id="PTHR30336">
    <property type="entry name" value="INNER MEMBRANE PROTEIN, PROBABLE PERMEASE"/>
    <property type="match status" value="1"/>
</dbReference>
<dbReference type="eggNOG" id="COG1434">
    <property type="taxonomic scope" value="Bacteria"/>
</dbReference>
<feature type="domain" description="DUF218" evidence="2">
    <location>
        <begin position="52"/>
        <end position="165"/>
    </location>
</feature>
<evidence type="ECO:0000313" key="4">
    <source>
        <dbReference type="Proteomes" id="UP000009286"/>
    </source>
</evidence>
<dbReference type="GO" id="GO:0005886">
    <property type="term" value="C:plasma membrane"/>
    <property type="evidence" value="ECO:0007669"/>
    <property type="project" value="TreeGrafter"/>
</dbReference>
<dbReference type="STRING" id="856793.MICA_1450"/>
<dbReference type="PANTHER" id="PTHR30336:SF4">
    <property type="entry name" value="ENVELOPE BIOGENESIS FACTOR ELYC"/>
    <property type="match status" value="1"/>
</dbReference>
<accession>G2KNC0</accession>
<dbReference type="InterPro" id="IPR003848">
    <property type="entry name" value="DUF218"/>
</dbReference>
<dbReference type="OrthoDB" id="9812311at2"/>
<evidence type="ECO:0000313" key="3">
    <source>
        <dbReference type="EMBL" id="AEP09768.1"/>
    </source>
</evidence>
<proteinExistence type="predicted"/>